<dbReference type="InterPro" id="IPR050967">
    <property type="entry name" value="Thiamine_Salvage_TenA"/>
</dbReference>
<organism evidence="2 3">
    <name type="scientific">Candidatus Cryptobacteroides gallistercoris</name>
    <dbReference type="NCBI Taxonomy" id="2840765"/>
    <lineage>
        <taxon>Bacteria</taxon>
        <taxon>Pseudomonadati</taxon>
        <taxon>Bacteroidota</taxon>
        <taxon>Bacteroidia</taxon>
        <taxon>Bacteroidales</taxon>
        <taxon>Candidatus Cryptobacteroides</taxon>
    </lineage>
</organism>
<protein>
    <submittedName>
        <fullName evidence="2">TenA family protein</fullName>
    </submittedName>
</protein>
<proteinExistence type="predicted"/>
<evidence type="ECO:0000259" key="1">
    <source>
        <dbReference type="Pfam" id="PF03070"/>
    </source>
</evidence>
<dbReference type="AlphaFoldDB" id="A0A940IGL5"/>
<dbReference type="InterPro" id="IPR016084">
    <property type="entry name" value="Haem_Oase-like_multi-hlx"/>
</dbReference>
<dbReference type="GO" id="GO:0005829">
    <property type="term" value="C:cytosol"/>
    <property type="evidence" value="ECO:0007669"/>
    <property type="project" value="TreeGrafter"/>
</dbReference>
<comment type="caution">
    <text evidence="2">The sequence shown here is derived from an EMBL/GenBank/DDBJ whole genome shotgun (WGS) entry which is preliminary data.</text>
</comment>
<evidence type="ECO:0000313" key="3">
    <source>
        <dbReference type="Proteomes" id="UP000771749"/>
    </source>
</evidence>
<dbReference type="Proteomes" id="UP000771749">
    <property type="component" value="Unassembled WGS sequence"/>
</dbReference>
<dbReference type="InterPro" id="IPR004305">
    <property type="entry name" value="Thiaminase-2/PQQC"/>
</dbReference>
<dbReference type="Pfam" id="PF03070">
    <property type="entry name" value="TENA_THI-4"/>
    <property type="match status" value="1"/>
</dbReference>
<feature type="domain" description="Thiaminase-2/PQQC" evidence="1">
    <location>
        <begin position="17"/>
        <end position="222"/>
    </location>
</feature>
<reference evidence="2" key="2">
    <citation type="journal article" date="2021" name="PeerJ">
        <title>Extensive microbial diversity within the chicken gut microbiome revealed by metagenomics and culture.</title>
        <authorList>
            <person name="Gilroy R."/>
            <person name="Ravi A."/>
            <person name="Getino M."/>
            <person name="Pursley I."/>
            <person name="Horton D.L."/>
            <person name="Alikhan N.F."/>
            <person name="Baker D."/>
            <person name="Gharbi K."/>
            <person name="Hall N."/>
            <person name="Watson M."/>
            <person name="Adriaenssens E.M."/>
            <person name="Foster-Nyarko E."/>
            <person name="Jarju S."/>
            <person name="Secka A."/>
            <person name="Antonio M."/>
            <person name="Oren A."/>
            <person name="Chaudhuri R.R."/>
            <person name="La Ragione R."/>
            <person name="Hildebrand F."/>
            <person name="Pallen M.J."/>
        </authorList>
    </citation>
    <scope>NUCLEOTIDE SEQUENCE</scope>
    <source>
        <strain evidence="2">F1-3629</strain>
    </source>
</reference>
<reference evidence="2" key="1">
    <citation type="submission" date="2020-10" db="EMBL/GenBank/DDBJ databases">
        <authorList>
            <person name="Gilroy R."/>
        </authorList>
    </citation>
    <scope>NUCLEOTIDE SEQUENCE</scope>
    <source>
        <strain evidence="2">F1-3629</strain>
    </source>
</reference>
<name>A0A940IGL5_9BACT</name>
<dbReference type="PANTHER" id="PTHR43198">
    <property type="entry name" value="BIFUNCTIONAL TH2 PROTEIN"/>
    <property type="match status" value="1"/>
</dbReference>
<dbReference type="Gene3D" id="1.20.910.10">
    <property type="entry name" value="Heme oxygenase-like"/>
    <property type="match status" value="1"/>
</dbReference>
<sequence length="228" mass="25570">MDPVCSSWSRLAWKASSEVYGKILEHPFIKELSAGTLPREKFMYYLGQDALYLKEFGQAMAAAASRFTDPRDREMFMRFSAENLDSEKALHDFWLKDAAPASASPTCLLCSSRLWRQVTCEPPAVAAASVLPCFMVYEMAGRHIYENAGDMSGNPYRKWIELYGGGSFGDSTEKLAALCDRLASGPVPVHGSAPDTDITGRMTEAFVTGVRLEWMFWDGAYRMEQWKI</sequence>
<gene>
    <name evidence="2" type="ORF">IAC07_05105</name>
</gene>
<dbReference type="EMBL" id="JADIMJ010000075">
    <property type="protein sequence ID" value="MBO8454087.1"/>
    <property type="molecule type" value="Genomic_DNA"/>
</dbReference>
<dbReference type="CDD" id="cd19365">
    <property type="entry name" value="TenA_C-like"/>
    <property type="match status" value="1"/>
</dbReference>
<dbReference type="SUPFAM" id="SSF48613">
    <property type="entry name" value="Heme oxygenase-like"/>
    <property type="match status" value="1"/>
</dbReference>
<accession>A0A940IGL5</accession>
<evidence type="ECO:0000313" key="2">
    <source>
        <dbReference type="EMBL" id="MBO8454087.1"/>
    </source>
</evidence>
<dbReference type="PANTHER" id="PTHR43198:SF2">
    <property type="entry name" value="SI:CH1073-67J19.1-RELATED"/>
    <property type="match status" value="1"/>
</dbReference>